<evidence type="ECO:0000313" key="8">
    <source>
        <dbReference type="EMBL" id="MCW8348132.1"/>
    </source>
</evidence>
<dbReference type="AlphaFoldDB" id="A0A9X3CRC0"/>
<dbReference type="SUPFAM" id="SSF51735">
    <property type="entry name" value="NAD(P)-binding Rossmann-fold domains"/>
    <property type="match status" value="1"/>
</dbReference>
<dbReference type="NCBIfam" id="TIGR01214">
    <property type="entry name" value="rmlD"/>
    <property type="match status" value="1"/>
</dbReference>
<evidence type="ECO:0000259" key="7">
    <source>
        <dbReference type="Pfam" id="PF04321"/>
    </source>
</evidence>
<dbReference type="RefSeq" id="WP_265676698.1">
    <property type="nucleotide sequence ID" value="NZ_JAKRRY010000032.1"/>
</dbReference>
<accession>A0A9X3CRC0</accession>
<reference evidence="8" key="1">
    <citation type="submission" date="2022-02" db="EMBL/GenBank/DDBJ databases">
        <title>Vibrio sp. nov, a new bacterium isolated from seawater.</title>
        <authorList>
            <person name="Yuan Y."/>
        </authorList>
    </citation>
    <scope>NUCLEOTIDE SEQUENCE</scope>
    <source>
        <strain evidence="8">ZSDZ65</strain>
    </source>
</reference>
<evidence type="ECO:0000313" key="9">
    <source>
        <dbReference type="Proteomes" id="UP001155587"/>
    </source>
</evidence>
<evidence type="ECO:0000256" key="3">
    <source>
        <dbReference type="ARBA" id="ARBA00012929"/>
    </source>
</evidence>
<organism evidence="8 9">
    <name type="scientific">Vibrio qingdaonensis</name>
    <dbReference type="NCBI Taxonomy" id="2829491"/>
    <lineage>
        <taxon>Bacteria</taxon>
        <taxon>Pseudomonadati</taxon>
        <taxon>Pseudomonadota</taxon>
        <taxon>Gammaproteobacteria</taxon>
        <taxon>Vibrionales</taxon>
        <taxon>Vibrionaceae</taxon>
        <taxon>Vibrio</taxon>
    </lineage>
</organism>
<dbReference type="Gene3D" id="3.90.25.10">
    <property type="entry name" value="UDP-galactose 4-epimerase, domain 1"/>
    <property type="match status" value="1"/>
</dbReference>
<proteinExistence type="inferred from homology"/>
<comment type="catalytic activity">
    <reaction evidence="5 6">
        <text>dTDP-beta-L-rhamnose + NADP(+) = dTDP-4-dehydro-beta-L-rhamnose + NADPH + H(+)</text>
        <dbReference type="Rhea" id="RHEA:21796"/>
        <dbReference type="ChEBI" id="CHEBI:15378"/>
        <dbReference type="ChEBI" id="CHEBI:57510"/>
        <dbReference type="ChEBI" id="CHEBI:57783"/>
        <dbReference type="ChEBI" id="CHEBI:58349"/>
        <dbReference type="ChEBI" id="CHEBI:62830"/>
        <dbReference type="EC" id="1.1.1.133"/>
    </reaction>
</comment>
<comment type="similarity">
    <text evidence="2 6">Belongs to the dTDP-4-dehydrorhamnose reductase family.</text>
</comment>
<dbReference type="FunFam" id="3.40.50.720:FF:000159">
    <property type="entry name" value="dTDP-4-dehydrorhamnose reductase"/>
    <property type="match status" value="1"/>
</dbReference>
<comment type="caution">
    <text evidence="8">The sequence shown here is derived from an EMBL/GenBank/DDBJ whole genome shotgun (WGS) entry which is preliminary data.</text>
</comment>
<keyword evidence="6 8" id="KW-0560">Oxidoreductase</keyword>
<sequence>MKVLITGCHGQVGYCLVERLNKRDDVKVVAYDRDALDITSKEQVQAVIARLMPNVVINAAAHTAVDKAESDVEPSFAINRDGPMNLAIAAESVGALLLHISTDYVFDGSKSEPYLECDTTGPKGVYGKSKLAGELAVQEHCSKYAILRTAWVFGEHGNNFVKTMLRLGADRPELGIIADQLGGPSYAGDIADALITMMDKFAVADNDLSGVYHYSGAPHVSWYEFAKEIFLAADKYSVLKSIPLVNEITADQYPLPAPRPANSRLNCSKIESVFGIVPSDWKLALNNIAEYK</sequence>
<protein>
    <recommendedName>
        <fullName evidence="4 6">dTDP-4-dehydrorhamnose reductase</fullName>
        <ecNumber evidence="3 6">1.1.1.133</ecNumber>
    </recommendedName>
</protein>
<evidence type="ECO:0000256" key="4">
    <source>
        <dbReference type="ARBA" id="ARBA00017099"/>
    </source>
</evidence>
<dbReference type="CDD" id="cd05254">
    <property type="entry name" value="dTDP_HR_like_SDR_e"/>
    <property type="match status" value="1"/>
</dbReference>
<dbReference type="InterPro" id="IPR036291">
    <property type="entry name" value="NAD(P)-bd_dom_sf"/>
</dbReference>
<dbReference type="Gene3D" id="3.40.50.720">
    <property type="entry name" value="NAD(P)-binding Rossmann-like Domain"/>
    <property type="match status" value="1"/>
</dbReference>
<dbReference type="GO" id="GO:0019305">
    <property type="term" value="P:dTDP-rhamnose biosynthetic process"/>
    <property type="evidence" value="ECO:0007669"/>
    <property type="project" value="TreeGrafter"/>
</dbReference>
<evidence type="ECO:0000256" key="2">
    <source>
        <dbReference type="ARBA" id="ARBA00010944"/>
    </source>
</evidence>
<name>A0A9X3CRC0_9VIBR</name>
<comment type="cofactor">
    <cofactor evidence="6">
        <name>Mg(2+)</name>
        <dbReference type="ChEBI" id="CHEBI:18420"/>
    </cofactor>
    <text evidence="6">Binds 1 Mg(2+) ion per monomer.</text>
</comment>
<dbReference type="InterPro" id="IPR005913">
    <property type="entry name" value="dTDP_dehydrorham_reduct"/>
</dbReference>
<dbReference type="EMBL" id="JAKRRY010000032">
    <property type="protein sequence ID" value="MCW8348132.1"/>
    <property type="molecule type" value="Genomic_DNA"/>
</dbReference>
<evidence type="ECO:0000256" key="1">
    <source>
        <dbReference type="ARBA" id="ARBA00004781"/>
    </source>
</evidence>
<evidence type="ECO:0000256" key="6">
    <source>
        <dbReference type="RuleBase" id="RU364082"/>
    </source>
</evidence>
<dbReference type="GO" id="GO:0005829">
    <property type="term" value="C:cytosol"/>
    <property type="evidence" value="ECO:0007669"/>
    <property type="project" value="TreeGrafter"/>
</dbReference>
<dbReference type="GO" id="GO:0008831">
    <property type="term" value="F:dTDP-4-dehydrorhamnose reductase activity"/>
    <property type="evidence" value="ECO:0007669"/>
    <property type="project" value="UniProtKB-EC"/>
</dbReference>
<dbReference type="PANTHER" id="PTHR10491:SF4">
    <property type="entry name" value="METHIONINE ADENOSYLTRANSFERASE 2 SUBUNIT BETA"/>
    <property type="match status" value="1"/>
</dbReference>
<gene>
    <name evidence="8" type="primary">rfbD</name>
    <name evidence="8" type="ORF">MD535_19255</name>
</gene>
<evidence type="ECO:0000256" key="5">
    <source>
        <dbReference type="ARBA" id="ARBA00048200"/>
    </source>
</evidence>
<keyword evidence="6" id="KW-0521">NADP</keyword>
<dbReference type="Proteomes" id="UP001155587">
    <property type="component" value="Unassembled WGS sequence"/>
</dbReference>
<feature type="domain" description="RmlD-like substrate binding" evidence="7">
    <location>
        <begin position="1"/>
        <end position="288"/>
    </location>
</feature>
<comment type="pathway">
    <text evidence="1 6">Carbohydrate biosynthesis; dTDP-L-rhamnose biosynthesis.</text>
</comment>
<dbReference type="EC" id="1.1.1.133" evidence="3 6"/>
<keyword evidence="9" id="KW-1185">Reference proteome</keyword>
<comment type="function">
    <text evidence="6">Catalyzes the reduction of dTDP-6-deoxy-L-lyxo-4-hexulose to yield dTDP-L-rhamnose.</text>
</comment>
<dbReference type="Pfam" id="PF04321">
    <property type="entry name" value="RmlD_sub_bind"/>
    <property type="match status" value="1"/>
</dbReference>
<dbReference type="InterPro" id="IPR029903">
    <property type="entry name" value="RmlD-like-bd"/>
</dbReference>
<dbReference type="PANTHER" id="PTHR10491">
    <property type="entry name" value="DTDP-4-DEHYDRORHAMNOSE REDUCTASE"/>
    <property type="match status" value="1"/>
</dbReference>